<dbReference type="Gene3D" id="2.60.40.10">
    <property type="entry name" value="Immunoglobulins"/>
    <property type="match status" value="1"/>
</dbReference>
<dbReference type="Proteomes" id="UP000442469">
    <property type="component" value="Unassembled WGS sequence"/>
</dbReference>
<dbReference type="EMBL" id="WNZZ01000008">
    <property type="protein sequence ID" value="MUG23451.1"/>
    <property type="molecule type" value="Genomic_DNA"/>
</dbReference>
<evidence type="ECO:0000313" key="2">
    <source>
        <dbReference type="EMBL" id="MUG23451.1"/>
    </source>
</evidence>
<reference evidence="2 3" key="1">
    <citation type="submission" date="2019-11" db="EMBL/GenBank/DDBJ databases">
        <title>Draft genome sequences of five Paenibacillus species of dairy origin.</title>
        <authorList>
            <person name="Olajide A.M."/>
            <person name="Chen S."/>
            <person name="Lapointe G."/>
        </authorList>
    </citation>
    <scope>NUCLEOTIDE SEQUENCE [LARGE SCALE GENOMIC DNA]</scope>
    <source>
        <strain evidence="2 3">3CT49</strain>
    </source>
</reference>
<dbReference type="PROSITE" id="PS51257">
    <property type="entry name" value="PROKAR_LIPOPROTEIN"/>
    <property type="match status" value="1"/>
</dbReference>
<evidence type="ECO:0000259" key="1">
    <source>
        <dbReference type="Pfam" id="PF13115"/>
    </source>
</evidence>
<dbReference type="OrthoDB" id="2679563at2"/>
<dbReference type="InterPro" id="IPR013783">
    <property type="entry name" value="Ig-like_fold"/>
</dbReference>
<feature type="domain" description="YtkA-like" evidence="1">
    <location>
        <begin position="46"/>
        <end position="128"/>
    </location>
</feature>
<protein>
    <recommendedName>
        <fullName evidence="1">YtkA-like domain-containing protein</fullName>
    </recommendedName>
</protein>
<proteinExistence type="predicted"/>
<dbReference type="Pfam" id="PF13115">
    <property type="entry name" value="YtkA"/>
    <property type="match status" value="1"/>
</dbReference>
<accession>A0A6N8EYQ0</accession>
<gene>
    <name evidence="2" type="ORF">GNQ08_13685</name>
</gene>
<organism evidence="2 3">
    <name type="scientific">Paenibacillus macerans</name>
    <name type="common">Bacillus macerans</name>
    <dbReference type="NCBI Taxonomy" id="44252"/>
    <lineage>
        <taxon>Bacteria</taxon>
        <taxon>Bacillati</taxon>
        <taxon>Bacillota</taxon>
        <taxon>Bacilli</taxon>
        <taxon>Bacillales</taxon>
        <taxon>Paenibacillaceae</taxon>
        <taxon>Paenibacillus</taxon>
    </lineage>
</organism>
<dbReference type="AlphaFoldDB" id="A0A6N8EYQ0"/>
<dbReference type="InterPro" id="IPR032693">
    <property type="entry name" value="YtkA-like_dom"/>
</dbReference>
<comment type="caution">
    <text evidence="2">The sequence shown here is derived from an EMBL/GenBank/DDBJ whole genome shotgun (WGS) entry which is preliminary data.</text>
</comment>
<evidence type="ECO:0000313" key="3">
    <source>
        <dbReference type="Proteomes" id="UP000442469"/>
    </source>
</evidence>
<sequence>MYGISEKEGNPLKGKAGRIAVMVLLITVLGGCGRSETAAVDNGPLEPIRVDLEVTPDTVESGGTVTFTAKVGHRGENVDDAQEVTFEFWNTDDENAEHSKVTVKSAGDGAYVLERKFAEPGTYKVISHVTARDQHSMPSKQFTVQ</sequence>
<name>A0A6N8EYQ0_PAEMA</name>